<keyword evidence="2" id="KW-1185">Reference proteome</keyword>
<proteinExistence type="predicted"/>
<organism evidence="1 2">
    <name type="scientific">Campylobacter lanienae</name>
    <dbReference type="NCBI Taxonomy" id="75658"/>
    <lineage>
        <taxon>Bacteria</taxon>
        <taxon>Pseudomonadati</taxon>
        <taxon>Campylobacterota</taxon>
        <taxon>Epsilonproteobacteria</taxon>
        <taxon>Campylobacterales</taxon>
        <taxon>Campylobacteraceae</taxon>
        <taxon>Campylobacter</taxon>
    </lineage>
</organism>
<comment type="caution">
    <text evidence="1">The sequence shown here is derived from an EMBL/GenBank/DDBJ whole genome shotgun (WGS) entry which is preliminary data.</text>
</comment>
<protein>
    <recommendedName>
        <fullName evidence="3">Secreted protein</fullName>
    </recommendedName>
</protein>
<dbReference type="EMBL" id="VOAV01000027">
    <property type="protein sequence ID" value="TWO28278.1"/>
    <property type="molecule type" value="Genomic_DNA"/>
</dbReference>
<accession>A0ABY3G7E7</accession>
<gene>
    <name evidence="1" type="ORF">XK09_06005</name>
</gene>
<evidence type="ECO:0000313" key="1">
    <source>
        <dbReference type="EMBL" id="TWO28278.1"/>
    </source>
</evidence>
<evidence type="ECO:0008006" key="3">
    <source>
        <dbReference type="Google" id="ProtNLM"/>
    </source>
</evidence>
<dbReference type="Proteomes" id="UP000321599">
    <property type="component" value="Unassembled WGS sequence"/>
</dbReference>
<reference evidence="1 2" key="1">
    <citation type="submission" date="2019-07" db="EMBL/GenBank/DDBJ databases">
        <title>Rapid identification of Enteric Bacteria from Whole Genome Sequences (WGS) using Average Nucleotide Identity (ANI).</title>
        <authorList>
            <person name="Lane C."/>
        </authorList>
    </citation>
    <scope>NUCLEOTIDE SEQUENCE [LARGE SCALE GENOMIC DNA]</scope>
    <source>
        <strain evidence="1 2">2013D-9588</strain>
    </source>
</reference>
<sequence length="122" mass="13641">MLAWLPCVILVPFSIIRVFPVESPPGLCQGVTPLFIVPPLMVHVPPLSVPPYVLQSADKLTEHNILIAIDESRILGLFIFDFLEVVGGGGSGICHYSSYSAFHFFLIISKIWAELYKKFTYF</sequence>
<evidence type="ECO:0000313" key="2">
    <source>
        <dbReference type="Proteomes" id="UP000321599"/>
    </source>
</evidence>
<name>A0ABY3G7E7_9BACT</name>